<dbReference type="GO" id="GO:0070319">
    <property type="term" value="C:Golgi to plasma membrane transport vesicle"/>
    <property type="evidence" value="ECO:0007669"/>
    <property type="project" value="TreeGrafter"/>
</dbReference>
<reference evidence="5" key="1">
    <citation type="submission" date="2019-07" db="EMBL/GenBank/DDBJ databases">
        <title>Annotation for the trematode Paragonimus miyazaki's.</title>
        <authorList>
            <person name="Choi Y.-J."/>
        </authorList>
    </citation>
    <scope>NUCLEOTIDE SEQUENCE</scope>
    <source>
        <strain evidence="5">Japan</strain>
    </source>
</reference>
<evidence type="ECO:0000313" key="5">
    <source>
        <dbReference type="EMBL" id="KAF7256481.1"/>
    </source>
</evidence>
<proteinExistence type="inferred from homology"/>
<dbReference type="GO" id="GO:0006887">
    <property type="term" value="P:exocytosis"/>
    <property type="evidence" value="ECO:0007669"/>
    <property type="project" value="TreeGrafter"/>
</dbReference>
<dbReference type="AlphaFoldDB" id="A0A8S9YTZ7"/>
<comment type="caution">
    <text evidence="5">The sequence shown here is derived from an EMBL/GenBank/DDBJ whole genome shotgun (WGS) entry which is preliminary data.</text>
</comment>
<gene>
    <name evidence="5" type="ORF">EG68_07223</name>
</gene>
<feature type="domain" description="GDP/GTP exchange factor Sec2 N-terminal" evidence="4">
    <location>
        <begin position="30"/>
        <end position="94"/>
    </location>
</feature>
<sequence length="461" mass="51473">MLSAFQTESSPYTMRLTDEKIKILVEENVGLKSYIENMNTECLELNAALFDEANKMVIAARSKQHSAEKRAKERAQENELLRSQLDELRTVIASLPSPVETCGSPTVLGKSPLSSLINKKTYQSKGFGRRRRGRGDQPSDMQSTPTLYRKSCDNLSLLIAPSPGSLLTTVSRSALLDALLAEESDADELDRAVFQDFMDWVHVGCPLELPSTVAFDVTEQSIVNESHERTTTPRRIFIVREASLELNGDEVVRTRAKTLPVNYSRPVLQRDVYSTASTLHRCTSHRGLAFIRRLYEDDVRPCLDFADLQLQRAIYCALPESALEMVPLNSSQKSSADSSPTNTIEYCPLLPPLEPSYLLTVRNISEDSDQPVVARISTEARHRIAAVVNLFQYLSLIARGVISVVTKRLGPKEYDQTDCASSDTGSVHYDPYLLGKHFAKIQRIRLTIAFARLGFGLPESE</sequence>
<dbReference type="Gene3D" id="6.10.140.910">
    <property type="match status" value="1"/>
</dbReference>
<dbReference type="EMBL" id="JTDE01003088">
    <property type="protein sequence ID" value="KAF7256481.1"/>
    <property type="molecule type" value="Genomic_DNA"/>
</dbReference>
<evidence type="ECO:0000256" key="2">
    <source>
        <dbReference type="ARBA" id="ARBA00025794"/>
    </source>
</evidence>
<accession>A0A8S9YTZ7</accession>
<evidence type="ECO:0000259" key="4">
    <source>
        <dbReference type="Pfam" id="PF06428"/>
    </source>
</evidence>
<name>A0A8S9YTZ7_9TREM</name>
<organism evidence="5 6">
    <name type="scientific">Paragonimus skrjabini miyazakii</name>
    <dbReference type="NCBI Taxonomy" id="59628"/>
    <lineage>
        <taxon>Eukaryota</taxon>
        <taxon>Metazoa</taxon>
        <taxon>Spiralia</taxon>
        <taxon>Lophotrochozoa</taxon>
        <taxon>Platyhelminthes</taxon>
        <taxon>Trematoda</taxon>
        <taxon>Digenea</taxon>
        <taxon>Plagiorchiida</taxon>
        <taxon>Troglotremata</taxon>
        <taxon>Troglotrematidae</taxon>
        <taxon>Paragonimus</taxon>
    </lineage>
</organism>
<keyword evidence="6" id="KW-1185">Reference proteome</keyword>
<dbReference type="GO" id="GO:0005085">
    <property type="term" value="F:guanyl-nucleotide exchange factor activity"/>
    <property type="evidence" value="ECO:0007669"/>
    <property type="project" value="InterPro"/>
</dbReference>
<keyword evidence="1" id="KW-0175">Coiled coil</keyword>
<protein>
    <recommendedName>
        <fullName evidence="4">GDP/GTP exchange factor Sec2 N-terminal domain-containing protein</fullName>
    </recommendedName>
</protein>
<dbReference type="OrthoDB" id="5560525at2759"/>
<evidence type="ECO:0000313" key="6">
    <source>
        <dbReference type="Proteomes" id="UP000822476"/>
    </source>
</evidence>
<dbReference type="Proteomes" id="UP000822476">
    <property type="component" value="Unassembled WGS sequence"/>
</dbReference>
<dbReference type="Pfam" id="PF06428">
    <property type="entry name" value="Sec2p"/>
    <property type="match status" value="1"/>
</dbReference>
<dbReference type="PANTHER" id="PTHR14430">
    <property type="entry name" value="RABIN3-RELATED"/>
    <property type="match status" value="1"/>
</dbReference>
<dbReference type="SUPFAM" id="SSF144284">
    <property type="entry name" value="Sec2 N-terminal region"/>
    <property type="match status" value="1"/>
</dbReference>
<evidence type="ECO:0000256" key="1">
    <source>
        <dbReference type="ARBA" id="ARBA00023054"/>
    </source>
</evidence>
<feature type="region of interest" description="Disordered" evidence="3">
    <location>
        <begin position="125"/>
        <end position="146"/>
    </location>
</feature>
<evidence type="ECO:0000256" key="3">
    <source>
        <dbReference type="SAM" id="MobiDB-lite"/>
    </source>
</evidence>
<dbReference type="PANTHER" id="PTHR14430:SF0">
    <property type="entry name" value="SEC2P DOMAIN-CONTAINING PROTEIN"/>
    <property type="match status" value="1"/>
</dbReference>
<dbReference type="Pfam" id="PF25555">
    <property type="entry name" value="RAB3A-like_C"/>
    <property type="match status" value="1"/>
</dbReference>
<dbReference type="InterPro" id="IPR040351">
    <property type="entry name" value="RAB3IL/RAB3IP/Sec2"/>
</dbReference>
<dbReference type="InterPro" id="IPR009449">
    <property type="entry name" value="Sec2_N"/>
</dbReference>
<dbReference type="CDD" id="cd21044">
    <property type="entry name" value="Rab11BD_RAB3IP_like"/>
    <property type="match status" value="1"/>
</dbReference>
<comment type="similarity">
    <text evidence="2">Belongs to the SEC2 family.</text>
</comment>